<name>A0AAW2CA94_9ROSI</name>
<evidence type="ECO:0000256" key="2">
    <source>
        <dbReference type="ARBA" id="ARBA00004477"/>
    </source>
</evidence>
<evidence type="ECO:0000256" key="8">
    <source>
        <dbReference type="ARBA" id="ARBA00023136"/>
    </source>
</evidence>
<dbReference type="GO" id="GO:0018279">
    <property type="term" value="P:protein N-linked glycosylation via asparagine"/>
    <property type="evidence" value="ECO:0007669"/>
    <property type="project" value="TreeGrafter"/>
</dbReference>
<evidence type="ECO:0000256" key="3">
    <source>
        <dbReference type="ARBA" id="ARBA00009561"/>
    </source>
</evidence>
<evidence type="ECO:0000313" key="10">
    <source>
        <dbReference type="EMBL" id="KAK9994618.1"/>
    </source>
</evidence>
<evidence type="ECO:0000256" key="6">
    <source>
        <dbReference type="ARBA" id="ARBA00022824"/>
    </source>
</evidence>
<dbReference type="InterPro" id="IPR021149">
    <property type="entry name" value="OligosaccharylTrfase_OST3/OST6"/>
</dbReference>
<dbReference type="Gene3D" id="3.40.30.10">
    <property type="entry name" value="Glutaredoxin"/>
    <property type="match status" value="1"/>
</dbReference>
<keyword evidence="11" id="KW-1185">Reference proteome</keyword>
<evidence type="ECO:0000256" key="4">
    <source>
        <dbReference type="ARBA" id="ARBA00022692"/>
    </source>
</evidence>
<keyword evidence="7 9" id="KW-1133">Transmembrane helix</keyword>
<dbReference type="GO" id="GO:0008250">
    <property type="term" value="C:oligosaccharyltransferase complex"/>
    <property type="evidence" value="ECO:0007669"/>
    <property type="project" value="TreeGrafter"/>
</dbReference>
<comment type="subcellular location">
    <subcellularLocation>
        <location evidence="2">Endoplasmic reticulum membrane</location>
        <topology evidence="2">Multi-pass membrane protein</topology>
    </subcellularLocation>
</comment>
<keyword evidence="8 9" id="KW-0472">Membrane</keyword>
<keyword evidence="6" id="KW-0256">Endoplasmic reticulum</keyword>
<evidence type="ECO:0000256" key="9">
    <source>
        <dbReference type="SAM" id="Phobius"/>
    </source>
</evidence>
<accession>A0AAW2CA94</accession>
<reference evidence="10 11" key="1">
    <citation type="submission" date="2024-01" db="EMBL/GenBank/DDBJ databases">
        <title>A telomere-to-telomere, gap-free genome of sweet tea (Lithocarpus litseifolius).</title>
        <authorList>
            <person name="Zhou J."/>
        </authorList>
    </citation>
    <scope>NUCLEOTIDE SEQUENCE [LARGE SCALE GENOMIC DNA]</scope>
    <source>
        <strain evidence="10">Zhou-2022a</strain>
        <tissue evidence="10">Leaf</tissue>
    </source>
</reference>
<dbReference type="Pfam" id="PF04756">
    <property type="entry name" value="OST3_OST6"/>
    <property type="match status" value="1"/>
</dbReference>
<comment type="similarity">
    <text evidence="3">Belongs to the OST3/OST6 family.</text>
</comment>
<sequence length="162" mass="18602">MSCCFDWFEEFSLLAQSFIANNPNPSPSTPNLFFYYIEFRKYQQSFALFGVNALPHILLVASHQSPKQSEQMDQGDFSRLVESMADFVQAKTKLTVSPIHRPPFLSTRLLGFVVVTTLIWIPFTIKKIVKGKTLLHDPKLWLVGSVFIYFFSIFDAMHNIGE</sequence>
<dbReference type="AlphaFoldDB" id="A0AAW2CA94"/>
<keyword evidence="5" id="KW-0732">Signal</keyword>
<dbReference type="EMBL" id="JAZDWU010000008">
    <property type="protein sequence ID" value="KAK9994618.1"/>
    <property type="molecule type" value="Genomic_DNA"/>
</dbReference>
<evidence type="ECO:0000256" key="7">
    <source>
        <dbReference type="ARBA" id="ARBA00022989"/>
    </source>
</evidence>
<proteinExistence type="inferred from homology"/>
<keyword evidence="4 9" id="KW-0812">Transmembrane</keyword>
<feature type="transmembrane region" description="Helical" evidence="9">
    <location>
        <begin position="109"/>
        <end position="128"/>
    </location>
</feature>
<comment type="caution">
    <text evidence="10">The sequence shown here is derived from an EMBL/GenBank/DDBJ whole genome shotgun (WGS) entry which is preliminary data.</text>
</comment>
<dbReference type="Proteomes" id="UP001459277">
    <property type="component" value="Unassembled WGS sequence"/>
</dbReference>
<gene>
    <name evidence="10" type="ORF">SO802_024321</name>
</gene>
<evidence type="ECO:0000256" key="1">
    <source>
        <dbReference type="ARBA" id="ARBA00002791"/>
    </source>
</evidence>
<evidence type="ECO:0000313" key="11">
    <source>
        <dbReference type="Proteomes" id="UP001459277"/>
    </source>
</evidence>
<protein>
    <recommendedName>
        <fullName evidence="12">PIN-like protein</fullName>
    </recommendedName>
</protein>
<feature type="transmembrane region" description="Helical" evidence="9">
    <location>
        <begin position="140"/>
        <end position="157"/>
    </location>
</feature>
<evidence type="ECO:0008006" key="12">
    <source>
        <dbReference type="Google" id="ProtNLM"/>
    </source>
</evidence>
<evidence type="ECO:0000256" key="5">
    <source>
        <dbReference type="ARBA" id="ARBA00022729"/>
    </source>
</evidence>
<organism evidence="10 11">
    <name type="scientific">Lithocarpus litseifolius</name>
    <dbReference type="NCBI Taxonomy" id="425828"/>
    <lineage>
        <taxon>Eukaryota</taxon>
        <taxon>Viridiplantae</taxon>
        <taxon>Streptophyta</taxon>
        <taxon>Embryophyta</taxon>
        <taxon>Tracheophyta</taxon>
        <taxon>Spermatophyta</taxon>
        <taxon>Magnoliopsida</taxon>
        <taxon>eudicotyledons</taxon>
        <taxon>Gunneridae</taxon>
        <taxon>Pentapetalae</taxon>
        <taxon>rosids</taxon>
        <taxon>fabids</taxon>
        <taxon>Fagales</taxon>
        <taxon>Fagaceae</taxon>
        <taxon>Lithocarpus</taxon>
    </lineage>
</organism>
<comment type="function">
    <text evidence="1">Subunit of the oligosaccharyl transferase (OST) complex that catalyzes the initial transfer of a defined glycan (Glc(3)Man(9)GlcNAc(2) in eukaryotes) from the lipid carrier dolichol-pyrophosphate to an asparagine residue within an Asn-X-Ser/Thr consensus motif in nascent polypeptide chains, the first step in protein N-glycosylation. N-glycosylation occurs cotranslationally and the complex associates with the Sec61 complex at the channel-forming translocon complex that mediates protein translocation across the endoplasmic reticulum (ER). All subunits are required for a maximal enzyme activity.</text>
</comment>
<dbReference type="PANTHER" id="PTHR12692">
    <property type="entry name" value="DOLICHYL-DIPHOSPHOOLIGOSACCHARIDE--PROTEIN GLYCOSYLTRANSFERASE-RELATED"/>
    <property type="match status" value="1"/>
</dbReference>
<dbReference type="PANTHER" id="PTHR12692:SF0">
    <property type="entry name" value="GH11935P"/>
    <property type="match status" value="1"/>
</dbReference>